<dbReference type="PANTHER" id="PTHR39965">
    <property type="entry name" value="CRISPR SYSTEM CMR SUBUNIT CMR6"/>
    <property type="match status" value="1"/>
</dbReference>
<evidence type="ECO:0000259" key="3">
    <source>
        <dbReference type="Pfam" id="PF03787"/>
    </source>
</evidence>
<feature type="coiled-coil region" evidence="2">
    <location>
        <begin position="289"/>
        <end position="319"/>
    </location>
</feature>
<evidence type="ECO:0000313" key="4">
    <source>
        <dbReference type="EMBL" id="MBB5149084.1"/>
    </source>
</evidence>
<keyword evidence="2" id="KW-0175">Coiled coil</keyword>
<dbReference type="InterPro" id="IPR010172">
    <property type="entry name" value="CRISPR-assoc_prot_TM1791"/>
</dbReference>
<reference evidence="4 5" key="1">
    <citation type="submission" date="2020-08" db="EMBL/GenBank/DDBJ databases">
        <title>Genomic Encyclopedia of Type Strains, Phase IV (KMG-IV): sequencing the most valuable type-strain genomes for metagenomic binning, comparative biology and taxonomic classification.</title>
        <authorList>
            <person name="Goeker M."/>
        </authorList>
    </citation>
    <scope>NUCLEOTIDE SEQUENCE [LARGE SCALE GENOMIC DNA]</scope>
    <source>
        <strain evidence="4 5">DSM 10633</strain>
    </source>
</reference>
<dbReference type="Proteomes" id="UP000557217">
    <property type="component" value="Unassembled WGS sequence"/>
</dbReference>
<evidence type="ECO:0000256" key="2">
    <source>
        <dbReference type="SAM" id="Coils"/>
    </source>
</evidence>
<name>A0A840PV10_URETH</name>
<dbReference type="EMBL" id="JACHGZ010000014">
    <property type="protein sequence ID" value="MBB5149084.1"/>
    <property type="molecule type" value="Genomic_DNA"/>
</dbReference>
<protein>
    <submittedName>
        <fullName evidence="4">CRISPR-associated protein Cmr6</fullName>
    </submittedName>
</protein>
<proteinExistence type="predicted"/>
<evidence type="ECO:0000313" key="5">
    <source>
        <dbReference type="Proteomes" id="UP000557217"/>
    </source>
</evidence>
<dbReference type="GO" id="GO:0051607">
    <property type="term" value="P:defense response to virus"/>
    <property type="evidence" value="ECO:0007669"/>
    <property type="project" value="UniProtKB-KW"/>
</dbReference>
<dbReference type="Pfam" id="PF03787">
    <property type="entry name" value="RAMPs"/>
    <property type="match status" value="1"/>
</dbReference>
<evidence type="ECO:0000256" key="1">
    <source>
        <dbReference type="ARBA" id="ARBA00023118"/>
    </source>
</evidence>
<gene>
    <name evidence="4" type="ORF">HNR36_001471</name>
</gene>
<sequence>MSYFHPKDTSELLEEYMKSNQCDHLAYGMYYAALIQKKENNKGRDAKKLFNTNIKKWNVHERNKKNILKVTNLLNDVLFVTQKQNEISVLRAFSEGKLLIGTGAIHVLESTLTIHQIYGVPYIPASSMKGLVRNWVVQAFFNGEDPFDQKTDKTLDEKQKIVKAIMIDIFGDKEHRGKAQFYDVFPSTDYDIVPDVLTVHFPNYYQRKSEATDNQTVIPFTGLQVIEASYYDIRFTLRKYRKERMQSSFSSEELMKILKDWVTKMLLESGVGAKTSTGYGQFYKVEEVTSEFLEQFEQKQRKMEEIRRQEEEAKRLALLKPDERLVEIILQLDESVTSQDQSKGEVYKQALELAEQGYFQPAEALYEYWKKTGNLKVKKGTKQAEKIQRLKELIKQ</sequence>
<accession>A0A840PV10</accession>
<dbReference type="RefSeq" id="WP_168412359.1">
    <property type="nucleotide sequence ID" value="NZ_JAAXPW010000015.1"/>
</dbReference>
<organism evidence="4 5">
    <name type="scientific">Ureibacillus thermosphaericus</name>
    <dbReference type="NCBI Taxonomy" id="51173"/>
    <lineage>
        <taxon>Bacteria</taxon>
        <taxon>Bacillati</taxon>
        <taxon>Bacillota</taxon>
        <taxon>Bacilli</taxon>
        <taxon>Bacillales</taxon>
        <taxon>Caryophanaceae</taxon>
        <taxon>Ureibacillus</taxon>
    </lineage>
</organism>
<dbReference type="NCBIfam" id="TIGR01898">
    <property type="entry name" value="cas_TM1791_cmr6"/>
    <property type="match status" value="1"/>
</dbReference>
<dbReference type="AlphaFoldDB" id="A0A840PV10"/>
<dbReference type="PANTHER" id="PTHR39965:SF1">
    <property type="entry name" value="CRISPR SYSTEM CMR SUBUNIT CMR6"/>
    <property type="match status" value="1"/>
</dbReference>
<comment type="caution">
    <text evidence="4">The sequence shown here is derived from an EMBL/GenBank/DDBJ whole genome shotgun (WGS) entry which is preliminary data.</text>
</comment>
<feature type="domain" description="CRISPR type III-associated protein" evidence="3">
    <location>
        <begin position="98"/>
        <end position="282"/>
    </location>
</feature>
<dbReference type="InterPro" id="IPR005537">
    <property type="entry name" value="RAMP_III_fam"/>
</dbReference>
<keyword evidence="5" id="KW-1185">Reference proteome</keyword>
<keyword evidence="1" id="KW-0051">Antiviral defense</keyword>